<dbReference type="STRING" id="264201.pc0391"/>
<dbReference type="PROSITE" id="PS51257">
    <property type="entry name" value="PROKAR_LIPOPROTEIN"/>
    <property type="match status" value="1"/>
</dbReference>
<dbReference type="HOGENOM" id="CLU_1414668_0_0_0"/>
<dbReference type="EMBL" id="BX908798">
    <property type="protein sequence ID" value="CAF23115.1"/>
    <property type="molecule type" value="Genomic_DNA"/>
</dbReference>
<dbReference type="OrthoDB" id="21402at2"/>
<keyword evidence="3" id="KW-1185">Reference proteome</keyword>
<evidence type="ECO:0000313" key="2">
    <source>
        <dbReference type="EMBL" id="CAF23115.1"/>
    </source>
</evidence>
<gene>
    <name evidence="2" type="ORF">PC_RS01915</name>
</gene>
<sequence length="185" mass="21125">MIKFILTCFFLLGFFSSCQYQFGKGELADQYQTIAIPYVEGDQEGGVTAEVIKRMSETGALRYVSSHGELILKIKLIEFRDENIGFRYDRKKQGELKKTVIPTETRLNAVAEVIITEASSGKIIRGPTRIKTSIDFDHDFYSSYHEINVFSLGQLNDYDAAHDAVMYPLNRQLAEKIVDYVTQSW</sequence>
<accession>Q6ME84</accession>
<evidence type="ECO:0008006" key="4">
    <source>
        <dbReference type="Google" id="ProtNLM"/>
    </source>
</evidence>
<dbReference type="eggNOG" id="ENOG5031W4C">
    <property type="taxonomic scope" value="Bacteria"/>
</dbReference>
<dbReference type="KEGG" id="pcu:PC_RS01915"/>
<feature type="signal peptide" evidence="1">
    <location>
        <begin position="1"/>
        <end position="20"/>
    </location>
</feature>
<proteinExistence type="predicted"/>
<organism evidence="2 3">
    <name type="scientific">Protochlamydia amoebophila (strain UWE25)</name>
    <dbReference type="NCBI Taxonomy" id="264201"/>
    <lineage>
        <taxon>Bacteria</taxon>
        <taxon>Pseudomonadati</taxon>
        <taxon>Chlamydiota</taxon>
        <taxon>Chlamydiia</taxon>
        <taxon>Parachlamydiales</taxon>
        <taxon>Parachlamydiaceae</taxon>
        <taxon>Candidatus Protochlamydia</taxon>
    </lineage>
</organism>
<evidence type="ECO:0000313" key="3">
    <source>
        <dbReference type="Proteomes" id="UP000000529"/>
    </source>
</evidence>
<protein>
    <recommendedName>
        <fullName evidence="4">Lipoprotein</fullName>
    </recommendedName>
</protein>
<dbReference type="AlphaFoldDB" id="Q6ME84"/>
<dbReference type="RefSeq" id="WP_011174941.1">
    <property type="nucleotide sequence ID" value="NC_005861.2"/>
</dbReference>
<reference evidence="2 3" key="1">
    <citation type="journal article" date="2004" name="Science">
        <title>Illuminating the evolutionary history of chlamydiae.</title>
        <authorList>
            <person name="Horn M."/>
            <person name="Collingro A."/>
            <person name="Schmitz-Esser S."/>
            <person name="Beier C.L."/>
            <person name="Purkhold U."/>
            <person name="Fartmann B."/>
            <person name="Brandt P."/>
            <person name="Nyakatura G.J."/>
            <person name="Droege M."/>
            <person name="Frishman D."/>
            <person name="Rattei T."/>
            <person name="Mewes H."/>
            <person name="Wagner M."/>
        </authorList>
    </citation>
    <scope>NUCLEOTIDE SEQUENCE [LARGE SCALE GENOMIC DNA]</scope>
    <source>
        <strain evidence="2 3">UWE25</strain>
    </source>
</reference>
<dbReference type="Proteomes" id="UP000000529">
    <property type="component" value="Chromosome"/>
</dbReference>
<keyword evidence="1" id="KW-0732">Signal</keyword>
<feature type="chain" id="PRO_5004277390" description="Lipoprotein" evidence="1">
    <location>
        <begin position="21"/>
        <end position="185"/>
    </location>
</feature>
<evidence type="ECO:0000256" key="1">
    <source>
        <dbReference type="SAM" id="SignalP"/>
    </source>
</evidence>
<name>Q6ME84_PARUW</name>